<proteinExistence type="predicted"/>
<sequence length="376" mass="42120">MAEAKRIGGGIVEISAIAILIASIPDTFRESMGLRNQFVDRSVGIKLPVDRFTQAHSWTELGNARAIEVVPHRKGFRRQLLAWTATTSSSPSSSAPQGRIRRVLARYDLEKADSDNSNISELMAQESHYERYCSYSYYALNWSFELVLNTVPATEEGSRWISIIRAESRSCSSEIEWLVLALAITGEVNRVLCHVEACEPACLGISLLAGVLPSTLRMGEQGKTALGVLANVANLIGVFRFLDIEPDSVMYSWIGFQVLWLVMRTVIYYRAPGSSAAKQGVSSYQKWNEAPREDREQVVTLLDELASHQASTHPRGFFAYIIGMSFTQLAVLFNRVGWTLDASHRACTPQCRQVGHHRDHKGNWQFNYPQRHLAAR</sequence>
<dbReference type="OrthoDB" id="3024632at2759"/>
<feature type="transmembrane region" description="Helical" evidence="1">
    <location>
        <begin position="6"/>
        <end position="25"/>
    </location>
</feature>
<gene>
    <name evidence="2" type="ORF">BDV40DRAFT_295218</name>
</gene>
<dbReference type="Proteomes" id="UP000326950">
    <property type="component" value="Unassembled WGS sequence"/>
</dbReference>
<keyword evidence="1" id="KW-0812">Transmembrane</keyword>
<organism evidence="2 3">
    <name type="scientific">Aspergillus tamarii</name>
    <dbReference type="NCBI Taxonomy" id="41984"/>
    <lineage>
        <taxon>Eukaryota</taxon>
        <taxon>Fungi</taxon>
        <taxon>Dikarya</taxon>
        <taxon>Ascomycota</taxon>
        <taxon>Pezizomycotina</taxon>
        <taxon>Eurotiomycetes</taxon>
        <taxon>Eurotiomycetidae</taxon>
        <taxon>Eurotiales</taxon>
        <taxon>Aspergillaceae</taxon>
        <taxon>Aspergillus</taxon>
        <taxon>Aspergillus subgen. Circumdati</taxon>
    </lineage>
</organism>
<evidence type="ECO:0000256" key="1">
    <source>
        <dbReference type="SAM" id="Phobius"/>
    </source>
</evidence>
<protein>
    <submittedName>
        <fullName evidence="2">Uncharacterized protein</fullName>
    </submittedName>
</protein>
<evidence type="ECO:0000313" key="2">
    <source>
        <dbReference type="EMBL" id="KAE8167594.1"/>
    </source>
</evidence>
<keyword evidence="1" id="KW-1133">Transmembrane helix</keyword>
<evidence type="ECO:0000313" key="3">
    <source>
        <dbReference type="Proteomes" id="UP000326950"/>
    </source>
</evidence>
<keyword evidence="1" id="KW-0472">Membrane</keyword>
<dbReference type="AlphaFoldDB" id="A0A5N6V9M1"/>
<name>A0A5N6V9M1_ASPTM</name>
<accession>A0A5N6V9M1</accession>
<keyword evidence="3" id="KW-1185">Reference proteome</keyword>
<reference evidence="2 3" key="1">
    <citation type="submission" date="2019-04" db="EMBL/GenBank/DDBJ databases">
        <title>Friends and foes A comparative genomics study of 23 Aspergillus species from section Flavi.</title>
        <authorList>
            <consortium name="DOE Joint Genome Institute"/>
            <person name="Kjaerbolling I."/>
            <person name="Vesth T."/>
            <person name="Frisvad J.C."/>
            <person name="Nybo J.L."/>
            <person name="Theobald S."/>
            <person name="Kildgaard S."/>
            <person name="Isbrandt T."/>
            <person name="Kuo A."/>
            <person name="Sato A."/>
            <person name="Lyhne E.K."/>
            <person name="Kogle M.E."/>
            <person name="Wiebenga A."/>
            <person name="Kun R.S."/>
            <person name="Lubbers R.J."/>
            <person name="Makela M.R."/>
            <person name="Barry K."/>
            <person name="Chovatia M."/>
            <person name="Clum A."/>
            <person name="Daum C."/>
            <person name="Haridas S."/>
            <person name="He G."/>
            <person name="LaButti K."/>
            <person name="Lipzen A."/>
            <person name="Mondo S."/>
            <person name="Riley R."/>
            <person name="Salamov A."/>
            <person name="Simmons B.A."/>
            <person name="Magnuson J.K."/>
            <person name="Henrissat B."/>
            <person name="Mortensen U.H."/>
            <person name="Larsen T.O."/>
            <person name="Devries R.P."/>
            <person name="Grigoriev I.V."/>
            <person name="Machida M."/>
            <person name="Baker S.E."/>
            <person name="Andersen M.R."/>
        </authorList>
    </citation>
    <scope>NUCLEOTIDE SEQUENCE [LARGE SCALE GENOMIC DNA]</scope>
    <source>
        <strain evidence="2 3">CBS 117626</strain>
    </source>
</reference>
<dbReference type="EMBL" id="ML738588">
    <property type="protein sequence ID" value="KAE8167594.1"/>
    <property type="molecule type" value="Genomic_DNA"/>
</dbReference>